<reference evidence="2 3" key="2">
    <citation type="submission" date="2018-11" db="EMBL/GenBank/DDBJ databases">
        <authorList>
            <consortium name="Pathogen Informatics"/>
        </authorList>
    </citation>
    <scope>NUCLEOTIDE SEQUENCE [LARGE SCALE GENOMIC DNA]</scope>
</reference>
<evidence type="ECO:0000313" key="3">
    <source>
        <dbReference type="Proteomes" id="UP000271098"/>
    </source>
</evidence>
<feature type="region of interest" description="Disordered" evidence="1">
    <location>
        <begin position="37"/>
        <end position="83"/>
    </location>
</feature>
<name>A0A183CUS6_9BILA</name>
<organism evidence="4">
    <name type="scientific">Gongylonema pulchrum</name>
    <dbReference type="NCBI Taxonomy" id="637853"/>
    <lineage>
        <taxon>Eukaryota</taxon>
        <taxon>Metazoa</taxon>
        <taxon>Ecdysozoa</taxon>
        <taxon>Nematoda</taxon>
        <taxon>Chromadorea</taxon>
        <taxon>Rhabditida</taxon>
        <taxon>Spirurina</taxon>
        <taxon>Spiruromorpha</taxon>
        <taxon>Spiruroidea</taxon>
        <taxon>Gongylonematidae</taxon>
        <taxon>Gongylonema</taxon>
    </lineage>
</organism>
<sequence length="326" mass="35690">MFWHYIVSLSSWGLPVIHSFASLLKFNYRNFKANELNGVKKSPGSDNSEDSEIEEEEDLFDNALADSPTPSEESSSNTKPRDLTARGITAAAASKSSSPSAEPSPCASVVPTAAIFGAFDPMQFDPLRLLMNRSLNPAVVNPLLAQPATLLNLQQQLSRQMSATFAHSGFKLSDAELAINLQRQQQQQQLPHSSGTSDVDVGPQNDRKRSNATLEDMPKRDDECSTMKTPKRSKLLIDEILNLKTSEGTAHKSEPETPSVVKRERATDQDIAITKENTEVAINDHESFGSDTDMITKTYGKFSENTGSQALAATENEEKSLVAEWG</sequence>
<dbReference type="Proteomes" id="UP000271098">
    <property type="component" value="Unassembled WGS sequence"/>
</dbReference>
<proteinExistence type="predicted"/>
<evidence type="ECO:0000313" key="2">
    <source>
        <dbReference type="EMBL" id="VDK27631.1"/>
    </source>
</evidence>
<dbReference type="EMBL" id="UYRT01000162">
    <property type="protein sequence ID" value="VDK27631.1"/>
    <property type="molecule type" value="Genomic_DNA"/>
</dbReference>
<dbReference type="OrthoDB" id="5849331at2759"/>
<feature type="region of interest" description="Disordered" evidence="1">
    <location>
        <begin position="183"/>
        <end position="231"/>
    </location>
</feature>
<evidence type="ECO:0000313" key="4">
    <source>
        <dbReference type="WBParaSite" id="GPUH_0000021601-mRNA-1"/>
    </source>
</evidence>
<feature type="compositionally biased region" description="Acidic residues" evidence="1">
    <location>
        <begin position="47"/>
        <end position="60"/>
    </location>
</feature>
<feature type="compositionally biased region" description="Basic and acidic residues" evidence="1">
    <location>
        <begin position="216"/>
        <end position="225"/>
    </location>
</feature>
<keyword evidence="3" id="KW-1185">Reference proteome</keyword>
<protein>
    <submittedName>
        <fullName evidence="2 4">Uncharacterized protein</fullName>
    </submittedName>
</protein>
<reference evidence="4" key="1">
    <citation type="submission" date="2016-06" db="UniProtKB">
        <authorList>
            <consortium name="WormBaseParasite"/>
        </authorList>
    </citation>
    <scope>IDENTIFICATION</scope>
</reference>
<dbReference type="AlphaFoldDB" id="A0A183CUS6"/>
<accession>A0A183CUS6</accession>
<gene>
    <name evidence="2" type="ORF">GPUH_LOCUS217</name>
</gene>
<evidence type="ECO:0000256" key="1">
    <source>
        <dbReference type="SAM" id="MobiDB-lite"/>
    </source>
</evidence>
<feature type="compositionally biased region" description="Low complexity" evidence="1">
    <location>
        <begin position="67"/>
        <end position="78"/>
    </location>
</feature>
<dbReference type="WBParaSite" id="GPUH_0000021601-mRNA-1">
    <property type="protein sequence ID" value="GPUH_0000021601-mRNA-1"/>
    <property type="gene ID" value="GPUH_0000021601"/>
</dbReference>